<dbReference type="AlphaFoldDB" id="A0A553JIG8"/>
<accession>A0A553JIG8</accession>
<dbReference type="Proteomes" id="UP000318126">
    <property type="component" value="Unassembled WGS sequence"/>
</dbReference>
<comment type="caution">
    <text evidence="1">The sequence shown here is derived from an EMBL/GenBank/DDBJ whole genome shotgun (WGS) entry which is preliminary data.</text>
</comment>
<evidence type="ECO:0000313" key="1">
    <source>
        <dbReference type="EMBL" id="TRY12242.1"/>
    </source>
</evidence>
<gene>
    <name evidence="1" type="ORF">FN961_21605</name>
</gene>
<keyword evidence="2" id="KW-1185">Reference proteome</keyword>
<proteinExistence type="predicted"/>
<dbReference type="OrthoDB" id="9950327at2"/>
<reference evidence="2" key="1">
    <citation type="submission" date="2019-07" db="EMBL/GenBank/DDBJ databases">
        <title>Shewanella sp. YLB-08 draft genomic sequence.</title>
        <authorList>
            <person name="Yu L."/>
        </authorList>
    </citation>
    <scope>NUCLEOTIDE SEQUENCE [LARGE SCALE GENOMIC DNA]</scope>
    <source>
        <strain evidence="2">JCM 20706</strain>
    </source>
</reference>
<dbReference type="EMBL" id="VKGK01000037">
    <property type="protein sequence ID" value="TRY12242.1"/>
    <property type="molecule type" value="Genomic_DNA"/>
</dbReference>
<name>A0A553JIG8_SHEHA</name>
<organism evidence="1 2">
    <name type="scientific">Shewanella hanedai</name>
    <name type="common">Alteromonas hanedai</name>
    <dbReference type="NCBI Taxonomy" id="25"/>
    <lineage>
        <taxon>Bacteria</taxon>
        <taxon>Pseudomonadati</taxon>
        <taxon>Pseudomonadota</taxon>
        <taxon>Gammaproteobacteria</taxon>
        <taxon>Alteromonadales</taxon>
        <taxon>Shewanellaceae</taxon>
        <taxon>Shewanella</taxon>
    </lineage>
</organism>
<dbReference type="RefSeq" id="WP_144042244.1">
    <property type="nucleotide sequence ID" value="NZ_BMPL01000041.1"/>
</dbReference>
<sequence length="75" mass="8904">MQKNVWNIFCCVGSTKTNNFPVKRPVRYPYLSFEELYYVHLTMFWKLAVISTPADLLEGYLFDLSIRYDPFVSLN</sequence>
<protein>
    <submittedName>
        <fullName evidence="1">Uncharacterized protein</fullName>
    </submittedName>
</protein>
<evidence type="ECO:0000313" key="2">
    <source>
        <dbReference type="Proteomes" id="UP000318126"/>
    </source>
</evidence>